<protein>
    <recommendedName>
        <fullName evidence="2">Agenet domain-containing protein</fullName>
    </recommendedName>
</protein>
<reference evidence="3" key="1">
    <citation type="journal article" date="2021" name="Sci. Rep.">
        <title>Diploid genomic architecture of Nitzschia inconspicua, an elite biomass production diatom.</title>
        <authorList>
            <person name="Oliver A."/>
            <person name="Podell S."/>
            <person name="Pinowska A."/>
            <person name="Traller J.C."/>
            <person name="Smith S.R."/>
            <person name="McClure R."/>
            <person name="Beliaev A."/>
            <person name="Bohutskyi P."/>
            <person name="Hill E.A."/>
            <person name="Rabines A."/>
            <person name="Zheng H."/>
            <person name="Allen L.Z."/>
            <person name="Kuo A."/>
            <person name="Grigoriev I.V."/>
            <person name="Allen A.E."/>
            <person name="Hazlebeck D."/>
            <person name="Allen E.E."/>
        </authorList>
    </citation>
    <scope>NUCLEOTIDE SEQUENCE</scope>
    <source>
        <strain evidence="3">Hildebrandi</strain>
    </source>
</reference>
<dbReference type="OrthoDB" id="47762at2759"/>
<feature type="domain" description="Agenet" evidence="2">
    <location>
        <begin position="120"/>
        <end position="180"/>
    </location>
</feature>
<name>A0A9K3LG74_9STRA</name>
<dbReference type="Proteomes" id="UP000693970">
    <property type="component" value="Unassembled WGS sequence"/>
</dbReference>
<dbReference type="InterPro" id="IPR014002">
    <property type="entry name" value="Agenet_dom_plant"/>
</dbReference>
<gene>
    <name evidence="3" type="ORF">IV203_036588</name>
</gene>
<dbReference type="AlphaFoldDB" id="A0A9K3LG74"/>
<organism evidence="3 4">
    <name type="scientific">Nitzschia inconspicua</name>
    <dbReference type="NCBI Taxonomy" id="303405"/>
    <lineage>
        <taxon>Eukaryota</taxon>
        <taxon>Sar</taxon>
        <taxon>Stramenopiles</taxon>
        <taxon>Ochrophyta</taxon>
        <taxon>Bacillariophyta</taxon>
        <taxon>Bacillariophyceae</taxon>
        <taxon>Bacillariophycidae</taxon>
        <taxon>Bacillariales</taxon>
        <taxon>Bacillariaceae</taxon>
        <taxon>Nitzschia</taxon>
    </lineage>
</organism>
<evidence type="ECO:0000313" key="4">
    <source>
        <dbReference type="Proteomes" id="UP000693970"/>
    </source>
</evidence>
<reference evidence="3" key="2">
    <citation type="submission" date="2021-04" db="EMBL/GenBank/DDBJ databases">
        <authorList>
            <person name="Podell S."/>
        </authorList>
    </citation>
    <scope>NUCLEOTIDE SEQUENCE</scope>
    <source>
        <strain evidence="3">Hildebrandi</strain>
    </source>
</reference>
<feature type="region of interest" description="Disordered" evidence="1">
    <location>
        <begin position="331"/>
        <end position="352"/>
    </location>
</feature>
<dbReference type="EMBL" id="JAGRRH010000013">
    <property type="protein sequence ID" value="KAG7361487.1"/>
    <property type="molecule type" value="Genomic_DNA"/>
</dbReference>
<evidence type="ECO:0000256" key="1">
    <source>
        <dbReference type="SAM" id="MobiDB-lite"/>
    </source>
</evidence>
<feature type="compositionally biased region" description="Low complexity" evidence="1">
    <location>
        <begin position="96"/>
        <end position="111"/>
    </location>
</feature>
<accession>A0A9K3LG74</accession>
<evidence type="ECO:0000259" key="2">
    <source>
        <dbReference type="SMART" id="SM00743"/>
    </source>
</evidence>
<feature type="region of interest" description="Disordered" evidence="1">
    <location>
        <begin position="96"/>
        <end position="117"/>
    </location>
</feature>
<proteinExistence type="predicted"/>
<sequence>MTVYPFPPTAAQLYCRAMFDPKPTTTETSQKQLAYALGYPMDWRVERTIAYDETSGKPIIRDRIHALGGKKNKTKFMWFNHEAAQKAAALFAEEGTLTPTTPPSNNNNNNTGSHLLPPAPLYAKGDVVQVSYEGKWWEAQITKRKKKDDEFFYSVFYLGEDSTQDDIAEEDLRPSEDPGELAVSLGFTNDWKASRKGARYIITSPTGEQFTSKKAAMKVFNELLGKGTSKDDDVGDPPWRTEGHALIGKRIIWSFEHRASATRRIQIDQMGTVVGYIDAKDKDKNGNPGFLSESTGEPANLFHVIFEDQPSHPYAGVLLETQDFEEYEIKDKVIPEDVGPTGEASKKKKRKR</sequence>
<keyword evidence="4" id="KW-1185">Reference proteome</keyword>
<dbReference type="SMART" id="SM00743">
    <property type="entry name" value="Agenet"/>
    <property type="match status" value="1"/>
</dbReference>
<dbReference type="CDD" id="cd20403">
    <property type="entry name" value="Tudor_Agenet_FMRP-like_rpt2"/>
    <property type="match status" value="1"/>
</dbReference>
<comment type="caution">
    <text evidence="3">The sequence shown here is derived from an EMBL/GenBank/DDBJ whole genome shotgun (WGS) entry which is preliminary data.</text>
</comment>
<evidence type="ECO:0000313" key="3">
    <source>
        <dbReference type="EMBL" id="KAG7361487.1"/>
    </source>
</evidence>